<accession>A0A7S2A496</accession>
<dbReference type="AlphaFoldDB" id="A0A7S2A496"/>
<feature type="coiled-coil region" evidence="1">
    <location>
        <begin position="183"/>
        <end position="246"/>
    </location>
</feature>
<sequence length="296" mass="33287">VGYFSILTNKMKHIFTKALLLFANIHTASSLQTTSLLTNTQWKLNLDVGLQPGTWMPKRFPGWAESGARLGLDIEVQFTSKPSSQRETLVGPKEQTFELDVIGDSSVFVSEKGQETVDFTTGGWCIQRPTGDIRNAAGSLVKPEGLLRFWLDCPNGAKRRDVEIFPNTRIFFTTGVWDDPSLVEEQQQQYTEILKQMETMADNTRDLRRESEDKNVFQNLFSFRKLVQDSKEYDDLYAKKERYEKEMPPIGASLSSNGVKIAPTGSLVIKGNSVPDWLPGSEYLILGTFSTTALDP</sequence>
<protein>
    <submittedName>
        <fullName evidence="2">Uncharacterized protein</fullName>
    </submittedName>
</protein>
<reference evidence="2" key="1">
    <citation type="submission" date="2021-01" db="EMBL/GenBank/DDBJ databases">
        <authorList>
            <person name="Corre E."/>
            <person name="Pelletier E."/>
            <person name="Niang G."/>
            <person name="Scheremetjew M."/>
            <person name="Finn R."/>
            <person name="Kale V."/>
            <person name="Holt S."/>
            <person name="Cochrane G."/>
            <person name="Meng A."/>
            <person name="Brown T."/>
            <person name="Cohen L."/>
        </authorList>
    </citation>
    <scope>NUCLEOTIDE SEQUENCE</scope>
    <source>
        <strain evidence="2">Pop2</strain>
    </source>
</reference>
<evidence type="ECO:0000256" key="1">
    <source>
        <dbReference type="SAM" id="Coils"/>
    </source>
</evidence>
<evidence type="ECO:0000313" key="2">
    <source>
        <dbReference type="EMBL" id="CAD9357396.1"/>
    </source>
</evidence>
<gene>
    <name evidence="2" type="ORF">DBRI1063_LOCUS24992</name>
</gene>
<organism evidence="2">
    <name type="scientific">Ditylum brightwellii</name>
    <dbReference type="NCBI Taxonomy" id="49249"/>
    <lineage>
        <taxon>Eukaryota</taxon>
        <taxon>Sar</taxon>
        <taxon>Stramenopiles</taxon>
        <taxon>Ochrophyta</taxon>
        <taxon>Bacillariophyta</taxon>
        <taxon>Mediophyceae</taxon>
        <taxon>Lithodesmiophycidae</taxon>
        <taxon>Lithodesmiales</taxon>
        <taxon>Lithodesmiaceae</taxon>
        <taxon>Ditylum</taxon>
    </lineage>
</organism>
<proteinExistence type="predicted"/>
<dbReference type="EMBL" id="HBGN01039066">
    <property type="protein sequence ID" value="CAD9357396.1"/>
    <property type="molecule type" value="Transcribed_RNA"/>
</dbReference>
<keyword evidence="1" id="KW-0175">Coiled coil</keyword>
<name>A0A7S2A496_9STRA</name>
<feature type="non-terminal residue" evidence="2">
    <location>
        <position position="1"/>
    </location>
</feature>